<accession>I4MB15</accession>
<evidence type="ECO:0000313" key="2">
    <source>
        <dbReference type="Proteomes" id="UP000033074"/>
    </source>
</evidence>
<dbReference type="EMBL" id="ADEV01000004">
    <property type="protein sequence ID" value="EIK86405.1"/>
    <property type="molecule type" value="Genomic_DNA"/>
</dbReference>
<gene>
    <name evidence="1" type="ORF">CGSMWGv00703Dmash_00805</name>
</gene>
<comment type="caution">
    <text evidence="1">The sequence shown here is derived from an EMBL/GenBank/DDBJ whole genome shotgun (WGS) entry which is preliminary data.</text>
</comment>
<dbReference type="PATRIC" id="fig|698960.3.peg.154"/>
<proteinExistence type="predicted"/>
<reference evidence="1 2" key="1">
    <citation type="journal article" date="2012" name="J. Bacteriol.">
        <title>Comparative Genomic Analyses of 17 Clinical Isolates of Gardnerella vaginalis Provide Evidence of Multiple Genetically Isolated Clades Consistent with Subspeciation into Genovars.</title>
        <authorList>
            <person name="Ahmed A."/>
            <person name="Earl J."/>
            <person name="Retchless A."/>
            <person name="Hillier S."/>
            <person name="Rabe L."/>
            <person name="Cherpes T."/>
            <person name="Powell E."/>
            <person name="Janto B."/>
            <person name="Eutsey R."/>
            <person name="Hiller N.L."/>
            <person name="Boissy R."/>
            <person name="Dahlgreen M."/>
            <person name="Hall B."/>
            <person name="Costerton J."/>
            <person name="Post J.C."/>
            <person name="Hu F."/>
            <person name="Ehrlich G."/>
        </authorList>
    </citation>
    <scope>NUCLEOTIDE SEQUENCE [LARGE SCALE GENOMIC DNA]</scope>
    <source>
        <strain evidence="1 2">00703Dmash</strain>
    </source>
</reference>
<evidence type="ECO:0000313" key="1">
    <source>
        <dbReference type="EMBL" id="EIK86405.1"/>
    </source>
</evidence>
<protein>
    <submittedName>
        <fullName evidence="1">Uncharacterized protein</fullName>
    </submittedName>
</protein>
<dbReference type="AlphaFoldDB" id="I4MB15"/>
<sequence>MRFFALLECLHASVALHQCSADAANVALHQCFANVDSC</sequence>
<name>I4MB15_9BIFI</name>
<dbReference type="Proteomes" id="UP000033074">
    <property type="component" value="Unassembled WGS sequence"/>
</dbReference>
<organism evidence="1 2">
    <name type="scientific">Gardnerella greenwoodii 00703Dmash</name>
    <dbReference type="NCBI Taxonomy" id="698960"/>
    <lineage>
        <taxon>Bacteria</taxon>
        <taxon>Bacillati</taxon>
        <taxon>Actinomycetota</taxon>
        <taxon>Actinomycetes</taxon>
        <taxon>Bifidobacteriales</taxon>
        <taxon>Bifidobacteriaceae</taxon>
        <taxon>Gardnerella</taxon>
        <taxon>Gardnerella greenwoodii</taxon>
    </lineage>
</organism>